<dbReference type="PROSITE" id="PS50928">
    <property type="entry name" value="ABC_TM1"/>
    <property type="match status" value="1"/>
</dbReference>
<dbReference type="InterPro" id="IPR043429">
    <property type="entry name" value="ArtM/GltK/GlnP/TcyL/YhdX-like"/>
</dbReference>
<keyword evidence="8 9" id="KW-0472">Membrane</keyword>
<proteinExistence type="inferred from homology"/>
<sequence>MALLNAWAHSLHFLPYFVRVLCVSALTTVALTASAFCVAFVLGFVIALMRLSRNAVLKAVANVYLEVFRNIPLLTQLFVLYFGLERIGIMLPAFVAATLGFGLNGAAILSEIFRSSINGIDRGQREAALAIGMTWPMALTTVVLPQSMRLALPALANFAIGLLKDTSLASAVAVPELVFHARALVSETYQSNLIYFIVAIIYLLLSLALARLSTATERGLHKSRTALS</sequence>
<dbReference type="InterPro" id="IPR035906">
    <property type="entry name" value="MetI-like_sf"/>
</dbReference>
<reference evidence="12" key="1">
    <citation type="submission" date="2016-10" db="EMBL/GenBank/DDBJ databases">
        <authorList>
            <person name="Varghese N."/>
        </authorList>
    </citation>
    <scope>NUCLEOTIDE SEQUENCE [LARGE SCALE GENOMIC DNA]</scope>
    <source>
        <strain evidence="12">GAS106B</strain>
    </source>
</reference>
<keyword evidence="3 9" id="KW-0813">Transport</keyword>
<evidence type="ECO:0000256" key="2">
    <source>
        <dbReference type="ARBA" id="ARBA00010072"/>
    </source>
</evidence>
<dbReference type="RefSeq" id="WP_074770384.1">
    <property type="nucleotide sequence ID" value="NZ_FNKP01000002.1"/>
</dbReference>
<feature type="transmembrane region" description="Helical" evidence="9">
    <location>
        <begin position="193"/>
        <end position="212"/>
    </location>
</feature>
<dbReference type="PANTHER" id="PTHR30614">
    <property type="entry name" value="MEMBRANE COMPONENT OF AMINO ACID ABC TRANSPORTER"/>
    <property type="match status" value="1"/>
</dbReference>
<dbReference type="InterPro" id="IPR010065">
    <property type="entry name" value="AA_ABC_transptr_permease_3TM"/>
</dbReference>
<dbReference type="SUPFAM" id="SSF161098">
    <property type="entry name" value="MetI-like"/>
    <property type="match status" value="1"/>
</dbReference>
<dbReference type="OrthoDB" id="7026155at2"/>
<evidence type="ECO:0000313" key="11">
    <source>
        <dbReference type="EMBL" id="SDR39605.1"/>
    </source>
</evidence>
<evidence type="ECO:0000313" key="12">
    <source>
        <dbReference type="Proteomes" id="UP000183487"/>
    </source>
</evidence>
<evidence type="ECO:0000256" key="4">
    <source>
        <dbReference type="ARBA" id="ARBA00022475"/>
    </source>
</evidence>
<keyword evidence="5 9" id="KW-0812">Transmembrane</keyword>
<dbReference type="AlphaFoldDB" id="A0A1H1IPF0"/>
<feature type="domain" description="ABC transmembrane type-1" evidence="10">
    <location>
        <begin position="25"/>
        <end position="213"/>
    </location>
</feature>
<evidence type="ECO:0000256" key="8">
    <source>
        <dbReference type="ARBA" id="ARBA00023136"/>
    </source>
</evidence>
<evidence type="ECO:0000256" key="3">
    <source>
        <dbReference type="ARBA" id="ARBA00022448"/>
    </source>
</evidence>
<dbReference type="PANTHER" id="PTHR30614:SF0">
    <property type="entry name" value="L-CYSTINE TRANSPORT SYSTEM PERMEASE PROTEIN TCYL"/>
    <property type="match status" value="1"/>
</dbReference>
<evidence type="ECO:0000256" key="6">
    <source>
        <dbReference type="ARBA" id="ARBA00022970"/>
    </source>
</evidence>
<dbReference type="GO" id="GO:0043190">
    <property type="term" value="C:ATP-binding cassette (ABC) transporter complex"/>
    <property type="evidence" value="ECO:0007669"/>
    <property type="project" value="InterPro"/>
</dbReference>
<feature type="transmembrane region" description="Helical" evidence="9">
    <location>
        <begin position="16"/>
        <end position="49"/>
    </location>
</feature>
<feature type="transmembrane region" description="Helical" evidence="9">
    <location>
        <begin position="61"/>
        <end position="83"/>
    </location>
</feature>
<dbReference type="GO" id="GO:0006865">
    <property type="term" value="P:amino acid transport"/>
    <property type="evidence" value="ECO:0007669"/>
    <property type="project" value="UniProtKB-KW"/>
</dbReference>
<keyword evidence="4" id="KW-1003">Cell membrane</keyword>
<keyword evidence="6" id="KW-0029">Amino-acid transport</keyword>
<organism evidence="11 12">
    <name type="scientific">Paraburkholderia fungorum</name>
    <dbReference type="NCBI Taxonomy" id="134537"/>
    <lineage>
        <taxon>Bacteria</taxon>
        <taxon>Pseudomonadati</taxon>
        <taxon>Pseudomonadota</taxon>
        <taxon>Betaproteobacteria</taxon>
        <taxon>Burkholderiales</taxon>
        <taxon>Burkholderiaceae</taxon>
        <taxon>Paraburkholderia</taxon>
    </lineage>
</organism>
<evidence type="ECO:0000256" key="1">
    <source>
        <dbReference type="ARBA" id="ARBA00004429"/>
    </source>
</evidence>
<dbReference type="EMBL" id="FNKP01000002">
    <property type="protein sequence ID" value="SDR39605.1"/>
    <property type="molecule type" value="Genomic_DNA"/>
</dbReference>
<protein>
    <submittedName>
        <fullName evidence="11">Polar amino acid transport system permease protein/cystine transport system permease protein</fullName>
    </submittedName>
</protein>
<keyword evidence="12" id="KW-1185">Reference proteome</keyword>
<comment type="similarity">
    <text evidence="2">Belongs to the binding-protein-dependent transport system permease family. HisMQ subfamily.</text>
</comment>
<accession>A0A1H1IPF0</accession>
<comment type="subcellular location">
    <subcellularLocation>
        <location evidence="1">Cell inner membrane</location>
        <topology evidence="1">Multi-pass membrane protein</topology>
    </subcellularLocation>
    <subcellularLocation>
        <location evidence="9">Cell membrane</location>
        <topology evidence="9">Multi-pass membrane protein</topology>
    </subcellularLocation>
</comment>
<dbReference type="NCBIfam" id="TIGR01726">
    <property type="entry name" value="HEQRo_perm_3TM"/>
    <property type="match status" value="1"/>
</dbReference>
<dbReference type="Gene3D" id="1.10.3720.10">
    <property type="entry name" value="MetI-like"/>
    <property type="match status" value="1"/>
</dbReference>
<gene>
    <name evidence="11" type="ORF">SAMN05443245_5464</name>
</gene>
<dbReference type="Pfam" id="PF00528">
    <property type="entry name" value="BPD_transp_1"/>
    <property type="match status" value="1"/>
</dbReference>
<keyword evidence="7 9" id="KW-1133">Transmembrane helix</keyword>
<dbReference type="Proteomes" id="UP000183487">
    <property type="component" value="Unassembled WGS sequence"/>
</dbReference>
<evidence type="ECO:0000256" key="9">
    <source>
        <dbReference type="RuleBase" id="RU363032"/>
    </source>
</evidence>
<feature type="transmembrane region" description="Helical" evidence="9">
    <location>
        <begin position="89"/>
        <end position="109"/>
    </location>
</feature>
<dbReference type="CDD" id="cd06261">
    <property type="entry name" value="TM_PBP2"/>
    <property type="match status" value="1"/>
</dbReference>
<evidence type="ECO:0000256" key="5">
    <source>
        <dbReference type="ARBA" id="ARBA00022692"/>
    </source>
</evidence>
<dbReference type="GO" id="GO:0022857">
    <property type="term" value="F:transmembrane transporter activity"/>
    <property type="evidence" value="ECO:0007669"/>
    <property type="project" value="InterPro"/>
</dbReference>
<name>A0A1H1IPF0_9BURK</name>
<evidence type="ECO:0000259" key="10">
    <source>
        <dbReference type="PROSITE" id="PS50928"/>
    </source>
</evidence>
<feature type="transmembrane region" description="Helical" evidence="9">
    <location>
        <begin position="129"/>
        <end position="148"/>
    </location>
</feature>
<evidence type="ECO:0000256" key="7">
    <source>
        <dbReference type="ARBA" id="ARBA00022989"/>
    </source>
</evidence>
<dbReference type="InterPro" id="IPR000515">
    <property type="entry name" value="MetI-like"/>
</dbReference>